<organism evidence="1 2">
    <name type="scientific">Colletotrichum scovillei</name>
    <dbReference type="NCBI Taxonomy" id="1209932"/>
    <lineage>
        <taxon>Eukaryota</taxon>
        <taxon>Fungi</taxon>
        <taxon>Dikarya</taxon>
        <taxon>Ascomycota</taxon>
        <taxon>Pezizomycotina</taxon>
        <taxon>Sordariomycetes</taxon>
        <taxon>Hypocreomycetidae</taxon>
        <taxon>Glomerellales</taxon>
        <taxon>Glomerellaceae</taxon>
        <taxon>Colletotrichum</taxon>
        <taxon>Colletotrichum acutatum species complex</taxon>
    </lineage>
</organism>
<reference evidence="1" key="1">
    <citation type="submission" date="2021-05" db="EMBL/GenBank/DDBJ databases">
        <title>Comparative genomics of three Colletotrichum scovillei strains and genetic complementation revealed genes involved fungal growth and virulence on chili pepper.</title>
        <authorList>
            <person name="Hsieh D.-K."/>
            <person name="Chuang S.-C."/>
            <person name="Chen C.-Y."/>
            <person name="Chao Y.-T."/>
            <person name="Lu M.-Y.J."/>
            <person name="Lee M.-H."/>
            <person name="Shih M.-C."/>
        </authorList>
    </citation>
    <scope>NUCLEOTIDE SEQUENCE</scope>
    <source>
        <strain evidence="1">Coll-153</strain>
    </source>
</reference>
<sequence>METPRPQESRGVGEHSTNCKERFREVMSALLANCLALLQRLVTLIGPEVRLR</sequence>
<keyword evidence="2" id="KW-1185">Reference proteome</keyword>
<accession>A0A9P7QSM7</accession>
<comment type="caution">
    <text evidence="1">The sequence shown here is derived from an EMBL/GenBank/DDBJ whole genome shotgun (WGS) entry which is preliminary data.</text>
</comment>
<feature type="non-terminal residue" evidence="1">
    <location>
        <position position="1"/>
    </location>
</feature>
<protein>
    <submittedName>
        <fullName evidence="1">Uncharacterized protein</fullName>
    </submittedName>
</protein>
<gene>
    <name evidence="1" type="ORF">JMJ77_012330</name>
</gene>
<dbReference type="Proteomes" id="UP000699042">
    <property type="component" value="Unassembled WGS sequence"/>
</dbReference>
<evidence type="ECO:0000313" key="2">
    <source>
        <dbReference type="Proteomes" id="UP000699042"/>
    </source>
</evidence>
<name>A0A9P7QSM7_9PEZI</name>
<evidence type="ECO:0000313" key="1">
    <source>
        <dbReference type="EMBL" id="KAG7041813.1"/>
    </source>
</evidence>
<dbReference type="EMBL" id="JAESDN010000014">
    <property type="protein sequence ID" value="KAG7041813.1"/>
    <property type="molecule type" value="Genomic_DNA"/>
</dbReference>
<proteinExistence type="predicted"/>
<dbReference type="AlphaFoldDB" id="A0A9P7QSM7"/>